<dbReference type="EMBL" id="CAJNRF010012952">
    <property type="protein sequence ID" value="CAF2145545.1"/>
    <property type="molecule type" value="Genomic_DNA"/>
</dbReference>
<feature type="transmembrane region" description="Helical" evidence="2">
    <location>
        <begin position="56"/>
        <end position="77"/>
    </location>
</feature>
<keyword evidence="1" id="KW-0677">Repeat</keyword>
<keyword evidence="2" id="KW-1133">Transmembrane helix</keyword>
<name>A0A816XFE1_9BILA</name>
<gene>
    <name evidence="3" type="ORF">WKI299_LOCUS29183</name>
</gene>
<proteinExistence type="predicted"/>
<dbReference type="InterPro" id="IPR052201">
    <property type="entry name" value="LRR-containing_regulator"/>
</dbReference>
<sequence length="92" mass="10225">MTLDLNSNNIGDEGTVYLAEALKINTTLTTLALNNNRIYDQGAVRLADALRTNKTIISLVWTAGGTTAAGWIFFNMIEEMIEENRERLKFSA</sequence>
<dbReference type="InterPro" id="IPR032675">
    <property type="entry name" value="LRR_dom_sf"/>
</dbReference>
<dbReference type="SUPFAM" id="SSF52047">
    <property type="entry name" value="RNI-like"/>
    <property type="match status" value="1"/>
</dbReference>
<dbReference type="PANTHER" id="PTHR24111">
    <property type="entry name" value="LEUCINE-RICH REPEAT-CONTAINING PROTEIN 34"/>
    <property type="match status" value="1"/>
</dbReference>
<dbReference type="Proteomes" id="UP000663856">
    <property type="component" value="Unassembled WGS sequence"/>
</dbReference>
<reference evidence="3" key="1">
    <citation type="submission" date="2021-02" db="EMBL/GenBank/DDBJ databases">
        <authorList>
            <person name="Nowell W R."/>
        </authorList>
    </citation>
    <scope>NUCLEOTIDE SEQUENCE</scope>
</reference>
<accession>A0A816XFE1</accession>
<dbReference type="InterPro" id="IPR001611">
    <property type="entry name" value="Leu-rich_rpt"/>
</dbReference>
<comment type="caution">
    <text evidence="3">The sequence shown here is derived from an EMBL/GenBank/DDBJ whole genome shotgun (WGS) entry which is preliminary data.</text>
</comment>
<dbReference type="Pfam" id="PF13516">
    <property type="entry name" value="LRR_6"/>
    <property type="match status" value="2"/>
</dbReference>
<dbReference type="PANTHER" id="PTHR24111:SF0">
    <property type="entry name" value="LEUCINE-RICH REPEAT-CONTAINING PROTEIN"/>
    <property type="match status" value="1"/>
</dbReference>
<keyword evidence="2" id="KW-0812">Transmembrane</keyword>
<evidence type="ECO:0000313" key="3">
    <source>
        <dbReference type="EMBL" id="CAF2145545.1"/>
    </source>
</evidence>
<evidence type="ECO:0000256" key="2">
    <source>
        <dbReference type="SAM" id="Phobius"/>
    </source>
</evidence>
<evidence type="ECO:0000313" key="4">
    <source>
        <dbReference type="Proteomes" id="UP000663856"/>
    </source>
</evidence>
<evidence type="ECO:0000256" key="1">
    <source>
        <dbReference type="ARBA" id="ARBA00022737"/>
    </source>
</evidence>
<dbReference type="SMART" id="SM00368">
    <property type="entry name" value="LRR_RI"/>
    <property type="match status" value="2"/>
</dbReference>
<dbReference type="AlphaFoldDB" id="A0A816XFE1"/>
<dbReference type="Gene3D" id="3.80.10.10">
    <property type="entry name" value="Ribonuclease Inhibitor"/>
    <property type="match status" value="1"/>
</dbReference>
<organism evidence="3 4">
    <name type="scientific">Rotaria magnacalcarata</name>
    <dbReference type="NCBI Taxonomy" id="392030"/>
    <lineage>
        <taxon>Eukaryota</taxon>
        <taxon>Metazoa</taxon>
        <taxon>Spiralia</taxon>
        <taxon>Gnathifera</taxon>
        <taxon>Rotifera</taxon>
        <taxon>Eurotatoria</taxon>
        <taxon>Bdelloidea</taxon>
        <taxon>Philodinida</taxon>
        <taxon>Philodinidae</taxon>
        <taxon>Rotaria</taxon>
    </lineage>
</organism>
<protein>
    <submittedName>
        <fullName evidence="3">Uncharacterized protein</fullName>
    </submittedName>
</protein>
<keyword evidence="2" id="KW-0472">Membrane</keyword>